<proteinExistence type="predicted"/>
<dbReference type="EMBL" id="JAGTJR010000091">
    <property type="protein sequence ID" value="KAH7012337.1"/>
    <property type="molecule type" value="Genomic_DNA"/>
</dbReference>
<dbReference type="Proteomes" id="UP000774617">
    <property type="component" value="Unassembled WGS sequence"/>
</dbReference>
<name>A0ABQ8FQG4_9PEZI</name>
<reference evidence="3 4" key="1">
    <citation type="journal article" date="2021" name="Nat. Commun.">
        <title>Genetic determinants of endophytism in the Arabidopsis root mycobiome.</title>
        <authorList>
            <person name="Mesny F."/>
            <person name="Miyauchi S."/>
            <person name="Thiergart T."/>
            <person name="Pickel B."/>
            <person name="Atanasova L."/>
            <person name="Karlsson M."/>
            <person name="Huettel B."/>
            <person name="Barry K.W."/>
            <person name="Haridas S."/>
            <person name="Chen C."/>
            <person name="Bauer D."/>
            <person name="Andreopoulos W."/>
            <person name="Pangilinan J."/>
            <person name="LaButti K."/>
            <person name="Riley R."/>
            <person name="Lipzen A."/>
            <person name="Clum A."/>
            <person name="Drula E."/>
            <person name="Henrissat B."/>
            <person name="Kohler A."/>
            <person name="Grigoriev I.V."/>
            <person name="Martin F.M."/>
            <person name="Hacquard S."/>
        </authorList>
    </citation>
    <scope>NUCLEOTIDE SEQUENCE [LARGE SCALE GENOMIC DNA]</scope>
    <source>
        <strain evidence="3 4">MPI-SDFR-AT-0080</strain>
    </source>
</reference>
<keyword evidence="4" id="KW-1185">Reference proteome</keyword>
<accession>A0ABQ8FQG4</accession>
<feature type="chain" id="PRO_5045710890" description="Secreted protein" evidence="2">
    <location>
        <begin position="25"/>
        <end position="97"/>
    </location>
</feature>
<evidence type="ECO:0000256" key="2">
    <source>
        <dbReference type="SAM" id="SignalP"/>
    </source>
</evidence>
<evidence type="ECO:0000256" key="1">
    <source>
        <dbReference type="SAM" id="MobiDB-lite"/>
    </source>
</evidence>
<feature type="region of interest" description="Disordered" evidence="1">
    <location>
        <begin position="47"/>
        <end position="97"/>
    </location>
</feature>
<gene>
    <name evidence="3" type="ORF">B0J12DRAFT_460429</name>
</gene>
<comment type="caution">
    <text evidence="3">The sequence shown here is derived from an EMBL/GenBank/DDBJ whole genome shotgun (WGS) entry which is preliminary data.</text>
</comment>
<sequence>MEAVLRARCLTMVMLTIRSQASHAAQDAGSGPCPAERYQICRHSMERRTPSRLRYSHSAHEPAPRALSQPPSFLVSGAAHGQTATSRRHSAPSTVSG</sequence>
<protein>
    <recommendedName>
        <fullName evidence="5">Secreted protein</fullName>
    </recommendedName>
</protein>
<organism evidence="3 4">
    <name type="scientific">Macrophomina phaseolina</name>
    <dbReference type="NCBI Taxonomy" id="35725"/>
    <lineage>
        <taxon>Eukaryota</taxon>
        <taxon>Fungi</taxon>
        <taxon>Dikarya</taxon>
        <taxon>Ascomycota</taxon>
        <taxon>Pezizomycotina</taxon>
        <taxon>Dothideomycetes</taxon>
        <taxon>Dothideomycetes incertae sedis</taxon>
        <taxon>Botryosphaeriales</taxon>
        <taxon>Botryosphaeriaceae</taxon>
        <taxon>Macrophomina</taxon>
    </lineage>
</organism>
<evidence type="ECO:0000313" key="3">
    <source>
        <dbReference type="EMBL" id="KAH7012337.1"/>
    </source>
</evidence>
<feature type="signal peptide" evidence="2">
    <location>
        <begin position="1"/>
        <end position="24"/>
    </location>
</feature>
<evidence type="ECO:0008006" key="5">
    <source>
        <dbReference type="Google" id="ProtNLM"/>
    </source>
</evidence>
<evidence type="ECO:0000313" key="4">
    <source>
        <dbReference type="Proteomes" id="UP000774617"/>
    </source>
</evidence>
<keyword evidence="2" id="KW-0732">Signal</keyword>